<organism evidence="5 6">
    <name type="scientific">Labilithrix luteola</name>
    <dbReference type="NCBI Taxonomy" id="1391654"/>
    <lineage>
        <taxon>Bacteria</taxon>
        <taxon>Pseudomonadati</taxon>
        <taxon>Myxococcota</taxon>
        <taxon>Polyangia</taxon>
        <taxon>Polyangiales</taxon>
        <taxon>Labilitrichaceae</taxon>
        <taxon>Labilithrix</taxon>
    </lineage>
</organism>
<accession>A0A0K1QDX1</accession>
<dbReference type="InterPro" id="IPR002347">
    <property type="entry name" value="SDR_fam"/>
</dbReference>
<keyword evidence="2" id="KW-0521">NADP</keyword>
<dbReference type="PRINTS" id="PR00080">
    <property type="entry name" value="SDRFAMILY"/>
</dbReference>
<gene>
    <name evidence="5" type="ORF">AKJ09_10622</name>
</gene>
<dbReference type="SUPFAM" id="SSF51735">
    <property type="entry name" value="NAD(P)-binding Rossmann-fold domains"/>
    <property type="match status" value="1"/>
</dbReference>
<dbReference type="PANTHER" id="PTHR43391">
    <property type="entry name" value="RETINOL DEHYDROGENASE-RELATED"/>
    <property type="match status" value="1"/>
</dbReference>
<dbReference type="RefSeq" id="WP_146654641.1">
    <property type="nucleotide sequence ID" value="NZ_CP012333.1"/>
</dbReference>
<reference evidence="5 6" key="1">
    <citation type="submission" date="2015-08" db="EMBL/GenBank/DDBJ databases">
        <authorList>
            <person name="Babu N.S."/>
            <person name="Beckwith C.J."/>
            <person name="Beseler K.G."/>
            <person name="Brison A."/>
            <person name="Carone J.V."/>
            <person name="Caskin T.P."/>
            <person name="Diamond M."/>
            <person name="Durham M.E."/>
            <person name="Foxe J.M."/>
            <person name="Go M."/>
            <person name="Henderson B.A."/>
            <person name="Jones I.B."/>
            <person name="McGettigan J.A."/>
            <person name="Micheletti S.J."/>
            <person name="Nasrallah M.E."/>
            <person name="Ortiz D."/>
            <person name="Piller C.R."/>
            <person name="Privatt S.R."/>
            <person name="Schneider S.L."/>
            <person name="Sharp S."/>
            <person name="Smith T.C."/>
            <person name="Stanton J.D."/>
            <person name="Ullery H.E."/>
            <person name="Wilson R.J."/>
            <person name="Serrano M.G."/>
            <person name="Buck G."/>
            <person name="Lee V."/>
            <person name="Wang Y."/>
            <person name="Carvalho R."/>
            <person name="Voegtly L."/>
            <person name="Shi R."/>
            <person name="Duckworth R."/>
            <person name="Johnson A."/>
            <person name="Loviza R."/>
            <person name="Walstead R."/>
            <person name="Shah Z."/>
            <person name="Kiflezghi M."/>
            <person name="Wade K."/>
            <person name="Ball S.L."/>
            <person name="Bradley K.W."/>
            <person name="Asai D.J."/>
            <person name="Bowman C.A."/>
            <person name="Russell D.A."/>
            <person name="Pope W.H."/>
            <person name="Jacobs-Sera D."/>
            <person name="Hendrix R.W."/>
            <person name="Hatfull G.F."/>
        </authorList>
    </citation>
    <scope>NUCLEOTIDE SEQUENCE [LARGE SCALE GENOMIC DNA]</scope>
    <source>
        <strain evidence="5 6">DSM 27648</strain>
    </source>
</reference>
<dbReference type="InterPro" id="IPR020904">
    <property type="entry name" value="Sc_DH/Rdtase_CS"/>
</dbReference>
<dbReference type="Gene3D" id="3.40.50.720">
    <property type="entry name" value="NAD(P)-binding Rossmann-like Domain"/>
    <property type="match status" value="1"/>
</dbReference>
<comment type="similarity">
    <text evidence="1 4">Belongs to the short-chain dehydrogenases/reductases (SDR) family.</text>
</comment>
<dbReference type="GO" id="GO:0016491">
    <property type="term" value="F:oxidoreductase activity"/>
    <property type="evidence" value="ECO:0007669"/>
    <property type="project" value="UniProtKB-KW"/>
</dbReference>
<evidence type="ECO:0000256" key="3">
    <source>
        <dbReference type="ARBA" id="ARBA00023002"/>
    </source>
</evidence>
<evidence type="ECO:0000256" key="1">
    <source>
        <dbReference type="ARBA" id="ARBA00006484"/>
    </source>
</evidence>
<dbReference type="CDD" id="cd05233">
    <property type="entry name" value="SDR_c"/>
    <property type="match status" value="1"/>
</dbReference>
<dbReference type="FunFam" id="3.40.50.720:FF:000084">
    <property type="entry name" value="Short-chain dehydrogenase reductase"/>
    <property type="match status" value="1"/>
</dbReference>
<proteinExistence type="inferred from homology"/>
<dbReference type="PROSITE" id="PS00061">
    <property type="entry name" value="ADH_SHORT"/>
    <property type="match status" value="1"/>
</dbReference>
<dbReference type="AlphaFoldDB" id="A0A0K1QDX1"/>
<dbReference type="KEGG" id="llu:AKJ09_10622"/>
<dbReference type="Pfam" id="PF00106">
    <property type="entry name" value="adh_short"/>
    <property type="match status" value="1"/>
</dbReference>
<dbReference type="EMBL" id="CP012333">
    <property type="protein sequence ID" value="AKV03959.1"/>
    <property type="molecule type" value="Genomic_DNA"/>
</dbReference>
<protein>
    <submittedName>
        <fullName evidence="5">Short-chain dehydrogenase/reductase SDR</fullName>
    </submittedName>
</protein>
<keyword evidence="3" id="KW-0560">Oxidoreductase</keyword>
<evidence type="ECO:0000313" key="5">
    <source>
        <dbReference type="EMBL" id="AKV03959.1"/>
    </source>
</evidence>
<dbReference type="InterPro" id="IPR036291">
    <property type="entry name" value="NAD(P)-bd_dom_sf"/>
</dbReference>
<sequence length="296" mass="32040">MQEGGVAIVTGGASGIGRALCEALGKRRFDVVVADRQHDLAEAVAADICKRGPGRARAASLDVRDFAAFERLAKDTVSRFGRIDYLFNNAGIAVGGEMLAYEVTDWTDVIDVNLVGVTNGIQAVYPRMVEQRSGHIVNTASVAGLIPSNIGSYTATKFAVVGLSKALRLEGKFSNVRCSVICPGPIRTPILTGGKFGRNRIPGFTDEMAEAMWRKSRPMDVDVFVERILPQVFADKGIIIEPKIWRAVWLLERLAPSLGETIAFLVLKKVKADMQKMTRAAAQQPRTGHTRSNAGA</sequence>
<keyword evidence="6" id="KW-1185">Reference proteome</keyword>
<evidence type="ECO:0000256" key="4">
    <source>
        <dbReference type="RuleBase" id="RU000363"/>
    </source>
</evidence>
<evidence type="ECO:0000256" key="2">
    <source>
        <dbReference type="ARBA" id="ARBA00022857"/>
    </source>
</evidence>
<evidence type="ECO:0000313" key="6">
    <source>
        <dbReference type="Proteomes" id="UP000064967"/>
    </source>
</evidence>
<dbReference type="PANTHER" id="PTHR43391:SF14">
    <property type="entry name" value="DEHYDROGENASE_REDUCTASE SDR FAMILY PROTEIN 7-LIKE"/>
    <property type="match status" value="1"/>
</dbReference>
<dbReference type="STRING" id="1391654.AKJ09_10622"/>
<dbReference type="Proteomes" id="UP000064967">
    <property type="component" value="Chromosome"/>
</dbReference>
<dbReference type="PRINTS" id="PR00081">
    <property type="entry name" value="GDHRDH"/>
</dbReference>
<name>A0A0K1QDX1_9BACT</name>
<dbReference type="OrthoDB" id="9790266at2"/>